<feature type="transmembrane region" description="Helical" evidence="6">
    <location>
        <begin position="511"/>
        <end position="532"/>
    </location>
</feature>
<evidence type="ECO:0000256" key="2">
    <source>
        <dbReference type="ARBA" id="ARBA00022475"/>
    </source>
</evidence>
<evidence type="ECO:0000256" key="3">
    <source>
        <dbReference type="ARBA" id="ARBA00022692"/>
    </source>
</evidence>
<reference evidence="9" key="1">
    <citation type="journal article" date="2019" name="Int. J. Syst. Evol. Microbiol.">
        <title>The Global Catalogue of Microorganisms (GCM) 10K type strain sequencing project: providing services to taxonomists for standard genome sequencing and annotation.</title>
        <authorList>
            <consortium name="The Broad Institute Genomics Platform"/>
            <consortium name="The Broad Institute Genome Sequencing Center for Infectious Disease"/>
            <person name="Wu L."/>
            <person name="Ma J."/>
        </authorList>
    </citation>
    <scope>NUCLEOTIDE SEQUENCE [LARGE SCALE GENOMIC DNA]</scope>
    <source>
        <strain evidence="9">JCM 17459</strain>
    </source>
</reference>
<dbReference type="RefSeq" id="WP_345045409.1">
    <property type="nucleotide sequence ID" value="NZ_BAABBA010000040.1"/>
</dbReference>
<protein>
    <recommendedName>
        <fullName evidence="7">ABC3 transporter permease C-terminal domain-containing protein</fullName>
    </recommendedName>
</protein>
<feature type="transmembrane region" description="Helical" evidence="6">
    <location>
        <begin position="20"/>
        <end position="41"/>
    </location>
</feature>
<keyword evidence="4 6" id="KW-1133">Transmembrane helix</keyword>
<dbReference type="InterPro" id="IPR003838">
    <property type="entry name" value="ABC3_permease_C"/>
</dbReference>
<dbReference type="Pfam" id="PF02687">
    <property type="entry name" value="FtsX"/>
    <property type="match status" value="1"/>
</dbReference>
<accession>A0ABP6UMD8</accession>
<feature type="transmembrane region" description="Helical" evidence="6">
    <location>
        <begin position="61"/>
        <end position="83"/>
    </location>
</feature>
<evidence type="ECO:0000256" key="4">
    <source>
        <dbReference type="ARBA" id="ARBA00022989"/>
    </source>
</evidence>
<keyword evidence="3 6" id="KW-0812">Transmembrane</keyword>
<feature type="transmembrane region" description="Helical" evidence="6">
    <location>
        <begin position="150"/>
        <end position="171"/>
    </location>
</feature>
<evidence type="ECO:0000256" key="1">
    <source>
        <dbReference type="ARBA" id="ARBA00004651"/>
    </source>
</evidence>
<feature type="transmembrane region" description="Helical" evidence="6">
    <location>
        <begin position="598"/>
        <end position="623"/>
    </location>
</feature>
<feature type="transmembrane region" description="Helical" evidence="6">
    <location>
        <begin position="221"/>
        <end position="246"/>
    </location>
</feature>
<evidence type="ECO:0000256" key="6">
    <source>
        <dbReference type="SAM" id="Phobius"/>
    </source>
</evidence>
<comment type="caution">
    <text evidence="8">The sequence shown here is derived from an EMBL/GenBank/DDBJ whole genome shotgun (WGS) entry which is preliminary data.</text>
</comment>
<feature type="domain" description="ABC3 transporter permease C-terminal" evidence="7">
    <location>
        <begin position="64"/>
        <end position="169"/>
    </location>
</feature>
<evidence type="ECO:0000313" key="8">
    <source>
        <dbReference type="EMBL" id="GAA3512843.1"/>
    </source>
</evidence>
<sequence length="635" mass="66724">MGALLRLGVRLTRAGGWLRIWSVVTGCALAVALLAIAWELPDAMFPPPEKPMDVDPQRGPIASLLALITAPVIALLLAVGRMSSEVRDRRLASLMLLGVSRRRVLLVATIENVTPALIGAAAGIAMYALLRALLAAVAADALVQPIGFGPRLALVAVGVVVLSSVLAIAPVRRLSGPRAGVSEATVTSPSLWRLIPVPVAIALLIAVFTTPPEHVTGRTALALFGAAIAAALCVVLVTPLLTAAVAGRLARSRDVSTVLAGRLVQTQGVSISRRVTALGVTTFVVLCGAGYLGLYESDPVTASYVHQVEQGPQEIWVSSPDGAAHLDPDLEEEIDGIDGVRGVWPMWVLWPSQCANSPVECPQVFVGTCQQLELVATLTGCSDTEAAWIERTAVPPSLDDGWYTAPFDRNAQVELTIGDTGTSIMLPVAESITQDLEATTEQWPLPQRYDLFVPISIAKQHDALSTTHLNVIVDVGSDVRTQVSEAAQSAGARVFVPAIPDYQRIVTLRTVVWSVAAASVAVALLVFTLASLDRARAQRRGRARLVAVGVPAHVLRRAQGLSNGIPLAVAVVLALGFGWASIAALAHTADGTGTSINWGMLATTSTVIAAAALLISLVTLPLTRATIRAEDLRHE</sequence>
<keyword evidence="5 6" id="KW-0472">Membrane</keyword>
<comment type="subcellular location">
    <subcellularLocation>
        <location evidence="1">Cell membrane</location>
        <topology evidence="1">Multi-pass membrane protein</topology>
    </subcellularLocation>
</comment>
<feature type="transmembrane region" description="Helical" evidence="6">
    <location>
        <begin position="104"/>
        <end position="130"/>
    </location>
</feature>
<dbReference type="EMBL" id="BAABBA010000040">
    <property type="protein sequence ID" value="GAA3512843.1"/>
    <property type="molecule type" value="Genomic_DNA"/>
</dbReference>
<evidence type="ECO:0000256" key="5">
    <source>
        <dbReference type="ARBA" id="ARBA00023136"/>
    </source>
</evidence>
<feature type="transmembrane region" description="Helical" evidence="6">
    <location>
        <begin position="191"/>
        <end position="209"/>
    </location>
</feature>
<keyword evidence="9" id="KW-1185">Reference proteome</keyword>
<evidence type="ECO:0000259" key="7">
    <source>
        <dbReference type="Pfam" id="PF02687"/>
    </source>
</evidence>
<proteinExistence type="predicted"/>
<organism evidence="8 9">
    <name type="scientific">Georgenia daeguensis</name>
    <dbReference type="NCBI Taxonomy" id="908355"/>
    <lineage>
        <taxon>Bacteria</taxon>
        <taxon>Bacillati</taxon>
        <taxon>Actinomycetota</taxon>
        <taxon>Actinomycetes</taxon>
        <taxon>Micrococcales</taxon>
        <taxon>Bogoriellaceae</taxon>
        <taxon>Georgenia</taxon>
    </lineage>
</organism>
<keyword evidence="2" id="KW-1003">Cell membrane</keyword>
<dbReference type="Proteomes" id="UP001499841">
    <property type="component" value="Unassembled WGS sequence"/>
</dbReference>
<feature type="transmembrane region" description="Helical" evidence="6">
    <location>
        <begin position="565"/>
        <end position="586"/>
    </location>
</feature>
<feature type="transmembrane region" description="Helical" evidence="6">
    <location>
        <begin position="275"/>
        <end position="294"/>
    </location>
</feature>
<name>A0ABP6UMD8_9MICO</name>
<evidence type="ECO:0000313" key="9">
    <source>
        <dbReference type="Proteomes" id="UP001499841"/>
    </source>
</evidence>
<gene>
    <name evidence="8" type="ORF">GCM10022262_41000</name>
</gene>